<organism evidence="2 3">
    <name type="scientific">Mycoplasmopsis gallinarum</name>
    <dbReference type="NCBI Taxonomy" id="29557"/>
    <lineage>
        <taxon>Bacteria</taxon>
        <taxon>Bacillati</taxon>
        <taxon>Mycoplasmatota</taxon>
        <taxon>Mycoplasmoidales</taxon>
        <taxon>Metamycoplasmataceae</taxon>
        <taxon>Mycoplasmopsis</taxon>
    </lineage>
</organism>
<dbReference type="PATRIC" id="fig|29557.3.peg.434"/>
<protein>
    <submittedName>
        <fullName evidence="2">Uncharacterized protein</fullName>
    </submittedName>
</protein>
<gene>
    <name evidence="2" type="ORF">MGALLINA_04420</name>
</gene>
<name>A0A168RDI1_9BACT</name>
<dbReference type="Proteomes" id="UP000076983">
    <property type="component" value="Unassembled WGS sequence"/>
</dbReference>
<dbReference type="AlphaFoldDB" id="A0A168RDI1"/>
<keyword evidence="3" id="KW-1185">Reference proteome</keyword>
<accession>A0A168RDI1</accession>
<keyword evidence="1" id="KW-0812">Transmembrane</keyword>
<keyword evidence="1" id="KW-1133">Transmembrane helix</keyword>
<dbReference type="EMBL" id="LVLH01000035">
    <property type="protein sequence ID" value="OAB48871.1"/>
    <property type="molecule type" value="Genomic_DNA"/>
</dbReference>
<sequence length="101" mass="11365">MSSINERDPEQCAIKIQKRRELLIQLHHENELELQNPALVAVEEVQENLVCQEPKCLVKQNLINPKEAKYAKISRILGVIFAIEIVVLLTILAALIGKIGS</sequence>
<keyword evidence="1" id="KW-0472">Membrane</keyword>
<evidence type="ECO:0000313" key="2">
    <source>
        <dbReference type="EMBL" id="OAB48871.1"/>
    </source>
</evidence>
<dbReference type="OrthoDB" id="401304at2"/>
<dbReference type="RefSeq" id="WP_063626220.1">
    <property type="nucleotide sequence ID" value="NZ_LVLH01000035.1"/>
</dbReference>
<reference evidence="2 3" key="1">
    <citation type="submission" date="2016-03" db="EMBL/GenBank/DDBJ databases">
        <title>Genome sequence of Mycoplasma gallinarum strain Mgn_IPT.</title>
        <authorList>
            <person name="Yacoub E."/>
            <person name="Sirand-Pugnet P."/>
            <person name="Barre A."/>
            <person name="Maurier F."/>
            <person name="Blanchard A."/>
            <person name="Ben Abdelmoumen B.M."/>
        </authorList>
    </citation>
    <scope>NUCLEOTIDE SEQUENCE [LARGE SCALE GENOMIC DNA]</scope>
    <source>
        <strain evidence="2 3">Mgn_IPT</strain>
    </source>
</reference>
<comment type="caution">
    <text evidence="2">The sequence shown here is derived from an EMBL/GenBank/DDBJ whole genome shotgun (WGS) entry which is preliminary data.</text>
</comment>
<feature type="transmembrane region" description="Helical" evidence="1">
    <location>
        <begin position="76"/>
        <end position="96"/>
    </location>
</feature>
<evidence type="ECO:0000313" key="3">
    <source>
        <dbReference type="Proteomes" id="UP000076983"/>
    </source>
</evidence>
<proteinExistence type="predicted"/>
<dbReference type="STRING" id="29557.MGALLINA_04420"/>
<evidence type="ECO:0000256" key="1">
    <source>
        <dbReference type="SAM" id="Phobius"/>
    </source>
</evidence>